<reference evidence="12 13" key="1">
    <citation type="submission" date="2016-06" db="EMBL/GenBank/DDBJ databases">
        <title>Gene turnover analysis identifies the evolutionary adaptation of the extremophile Acidithiobacillus caldus.</title>
        <authorList>
            <person name="Zhang X."/>
        </authorList>
    </citation>
    <scope>NUCLEOTIDE SEQUENCE [LARGE SCALE GENOMIC DNA]</scope>
    <source>
        <strain evidence="12 13">DX</strain>
    </source>
</reference>
<keyword evidence="4" id="KW-0963">Cytoplasm</keyword>
<dbReference type="Pfam" id="PF01300">
    <property type="entry name" value="Sua5_yciO_yrdC"/>
    <property type="match status" value="1"/>
</dbReference>
<dbReference type="GO" id="GO:0005524">
    <property type="term" value="F:ATP binding"/>
    <property type="evidence" value="ECO:0007669"/>
    <property type="project" value="UniProtKB-KW"/>
</dbReference>
<evidence type="ECO:0000256" key="6">
    <source>
        <dbReference type="ARBA" id="ARBA00022694"/>
    </source>
</evidence>
<keyword evidence="7" id="KW-0548">Nucleotidyltransferase</keyword>
<proteinExistence type="inferred from homology"/>
<dbReference type="GO" id="GO:0005737">
    <property type="term" value="C:cytoplasm"/>
    <property type="evidence" value="ECO:0007669"/>
    <property type="project" value="UniProtKB-SubCell"/>
</dbReference>
<keyword evidence="8" id="KW-0547">Nucleotide-binding</keyword>
<dbReference type="PANTHER" id="PTHR17490">
    <property type="entry name" value="SUA5"/>
    <property type="match status" value="1"/>
</dbReference>
<dbReference type="HAMAP" id="MF_01852">
    <property type="entry name" value="TsaC"/>
    <property type="match status" value="1"/>
</dbReference>
<evidence type="ECO:0000256" key="7">
    <source>
        <dbReference type="ARBA" id="ARBA00022695"/>
    </source>
</evidence>
<organism evidence="12 13">
    <name type="scientific">Acidithiobacillus caldus</name>
    <dbReference type="NCBI Taxonomy" id="33059"/>
    <lineage>
        <taxon>Bacteria</taxon>
        <taxon>Pseudomonadati</taxon>
        <taxon>Pseudomonadota</taxon>
        <taxon>Acidithiobacillia</taxon>
        <taxon>Acidithiobacillales</taxon>
        <taxon>Acidithiobacillaceae</taxon>
        <taxon>Acidithiobacillus</taxon>
    </lineage>
</organism>
<sequence length="186" mass="20859">MLPKSPRRQDLRKAVALLRHGQVIAYPTEGVWGLGCDPRRRPALRHILRLKKRPQRKGVLLIAATRSQAARFADLHSVEEQVLGRYWPGTTLVLPARKEAAAWLRGQHGGIAIRVTHHEASRRLCRSFGRAIVSTSANPAGLQAAQDLRTLRRYFGARVWVLPARLGGQRRPSRIIDAVTGRILRS</sequence>
<evidence type="ECO:0000256" key="3">
    <source>
        <dbReference type="ARBA" id="ARBA00012584"/>
    </source>
</evidence>
<evidence type="ECO:0000256" key="2">
    <source>
        <dbReference type="ARBA" id="ARBA00007663"/>
    </source>
</evidence>
<keyword evidence="6" id="KW-0819">tRNA processing</keyword>
<dbReference type="InterPro" id="IPR006070">
    <property type="entry name" value="Sua5-like_dom"/>
</dbReference>
<name>A0A1E7YPM7_9PROT</name>
<evidence type="ECO:0000259" key="11">
    <source>
        <dbReference type="PROSITE" id="PS51163"/>
    </source>
</evidence>
<dbReference type="PROSITE" id="PS51163">
    <property type="entry name" value="YRDC"/>
    <property type="match status" value="1"/>
</dbReference>
<evidence type="ECO:0000256" key="4">
    <source>
        <dbReference type="ARBA" id="ARBA00022490"/>
    </source>
</evidence>
<evidence type="ECO:0000313" key="12">
    <source>
        <dbReference type="EMBL" id="OFC37828.1"/>
    </source>
</evidence>
<dbReference type="Gene3D" id="3.90.870.10">
    <property type="entry name" value="DHBP synthase"/>
    <property type="match status" value="1"/>
</dbReference>
<dbReference type="EC" id="2.7.7.87" evidence="3"/>
<dbReference type="InterPro" id="IPR023535">
    <property type="entry name" value="TC-AMP_synthase"/>
</dbReference>
<dbReference type="InterPro" id="IPR017945">
    <property type="entry name" value="DHBP_synth_RibB-like_a/b_dom"/>
</dbReference>
<dbReference type="AlphaFoldDB" id="A0A1E7YPM7"/>
<dbReference type="EMBL" id="LZYE01000065">
    <property type="protein sequence ID" value="OFC37828.1"/>
    <property type="molecule type" value="Genomic_DNA"/>
</dbReference>
<evidence type="ECO:0000256" key="1">
    <source>
        <dbReference type="ARBA" id="ARBA00004496"/>
    </source>
</evidence>
<dbReference type="Proteomes" id="UP000175616">
    <property type="component" value="Unassembled WGS sequence"/>
</dbReference>
<comment type="caution">
    <text evidence="12">The sequence shown here is derived from an EMBL/GenBank/DDBJ whole genome shotgun (WGS) entry which is preliminary data.</text>
</comment>
<accession>A0A1E7YPM7</accession>
<comment type="similarity">
    <text evidence="2">Belongs to the SUA5 family.</text>
</comment>
<dbReference type="GO" id="GO:0061710">
    <property type="term" value="F:L-threonylcarbamoyladenylate synthase"/>
    <property type="evidence" value="ECO:0007669"/>
    <property type="project" value="UniProtKB-EC"/>
</dbReference>
<evidence type="ECO:0000256" key="10">
    <source>
        <dbReference type="ARBA" id="ARBA00048366"/>
    </source>
</evidence>
<dbReference type="SUPFAM" id="SSF55821">
    <property type="entry name" value="YrdC/RibB"/>
    <property type="match status" value="1"/>
</dbReference>
<comment type="subcellular location">
    <subcellularLocation>
        <location evidence="1">Cytoplasm</location>
    </subcellularLocation>
</comment>
<gene>
    <name evidence="12" type="ORF">BAE27_03520</name>
</gene>
<keyword evidence="5" id="KW-0808">Transferase</keyword>
<evidence type="ECO:0000256" key="9">
    <source>
        <dbReference type="ARBA" id="ARBA00022840"/>
    </source>
</evidence>
<keyword evidence="9" id="KW-0067">ATP-binding</keyword>
<evidence type="ECO:0000256" key="5">
    <source>
        <dbReference type="ARBA" id="ARBA00022679"/>
    </source>
</evidence>
<dbReference type="GO" id="GO:0003725">
    <property type="term" value="F:double-stranded RNA binding"/>
    <property type="evidence" value="ECO:0007669"/>
    <property type="project" value="InterPro"/>
</dbReference>
<dbReference type="InterPro" id="IPR050156">
    <property type="entry name" value="TC-AMP_synthase_SUA5"/>
</dbReference>
<dbReference type="GO" id="GO:0006450">
    <property type="term" value="P:regulation of translational fidelity"/>
    <property type="evidence" value="ECO:0007669"/>
    <property type="project" value="TreeGrafter"/>
</dbReference>
<dbReference type="GO" id="GO:0000049">
    <property type="term" value="F:tRNA binding"/>
    <property type="evidence" value="ECO:0007669"/>
    <property type="project" value="TreeGrafter"/>
</dbReference>
<feature type="domain" description="YrdC-like" evidence="11">
    <location>
        <begin position="8"/>
        <end position="186"/>
    </location>
</feature>
<dbReference type="RefSeq" id="WP_070114402.1">
    <property type="nucleotide sequence ID" value="NZ_CP133598.1"/>
</dbReference>
<comment type="catalytic activity">
    <reaction evidence="10">
        <text>L-threonine + hydrogencarbonate + ATP = L-threonylcarbamoyladenylate + diphosphate + H2O</text>
        <dbReference type="Rhea" id="RHEA:36407"/>
        <dbReference type="ChEBI" id="CHEBI:15377"/>
        <dbReference type="ChEBI" id="CHEBI:17544"/>
        <dbReference type="ChEBI" id="CHEBI:30616"/>
        <dbReference type="ChEBI" id="CHEBI:33019"/>
        <dbReference type="ChEBI" id="CHEBI:57926"/>
        <dbReference type="ChEBI" id="CHEBI:73682"/>
        <dbReference type="EC" id="2.7.7.87"/>
    </reaction>
</comment>
<evidence type="ECO:0000313" key="13">
    <source>
        <dbReference type="Proteomes" id="UP000175616"/>
    </source>
</evidence>
<dbReference type="GO" id="GO:0002949">
    <property type="term" value="P:tRNA threonylcarbamoyladenosine modification"/>
    <property type="evidence" value="ECO:0007669"/>
    <property type="project" value="InterPro"/>
</dbReference>
<dbReference type="PANTHER" id="PTHR17490:SF18">
    <property type="entry name" value="THREONYLCARBAMOYL-AMP SYNTHASE"/>
    <property type="match status" value="1"/>
</dbReference>
<evidence type="ECO:0000256" key="8">
    <source>
        <dbReference type="ARBA" id="ARBA00022741"/>
    </source>
</evidence>
<protein>
    <recommendedName>
        <fullName evidence="3">L-threonylcarbamoyladenylate synthase</fullName>
        <ecNumber evidence="3">2.7.7.87</ecNumber>
    </recommendedName>
</protein>